<proteinExistence type="predicted"/>
<feature type="active site" description="Proton donor; for dehydratase activity" evidence="4">
    <location>
        <position position="2094"/>
    </location>
</feature>
<dbReference type="PROSITE" id="PS00606">
    <property type="entry name" value="KS3_1"/>
    <property type="match status" value="2"/>
</dbReference>
<reference evidence="7" key="1">
    <citation type="journal article" date="2014" name="Int. J. Syst. Evol. Microbiol.">
        <title>Complete genome sequence of Corynebacterium casei LMG S-19264T (=DSM 44701T), isolated from a smear-ripened cheese.</title>
        <authorList>
            <consortium name="US DOE Joint Genome Institute (JGI-PGF)"/>
            <person name="Walter F."/>
            <person name="Albersmeier A."/>
            <person name="Kalinowski J."/>
            <person name="Ruckert C."/>
        </authorList>
    </citation>
    <scope>NUCLEOTIDE SEQUENCE</scope>
    <source>
        <strain evidence="7">CGMCC 4.7299</strain>
    </source>
</reference>
<organism evidence="7 8">
    <name type="scientific">Mangrovihabitans endophyticus</name>
    <dbReference type="NCBI Taxonomy" id="1751298"/>
    <lineage>
        <taxon>Bacteria</taxon>
        <taxon>Bacillati</taxon>
        <taxon>Actinomycetota</taxon>
        <taxon>Actinomycetes</taxon>
        <taxon>Micromonosporales</taxon>
        <taxon>Micromonosporaceae</taxon>
        <taxon>Mangrovihabitans</taxon>
    </lineage>
</organism>
<dbReference type="InterPro" id="IPR020841">
    <property type="entry name" value="PKS_Beta-ketoAc_synthase_dom"/>
</dbReference>
<feature type="domain" description="PKS/mFAS DH" evidence="6">
    <location>
        <begin position="1874"/>
        <end position="2175"/>
    </location>
</feature>
<keyword evidence="3" id="KW-0808">Transferase</keyword>
<dbReference type="PROSITE" id="PS00098">
    <property type="entry name" value="THIOLASE_1"/>
    <property type="match status" value="1"/>
</dbReference>
<dbReference type="GO" id="GO:0004315">
    <property type="term" value="F:3-oxoacyl-[acyl-carrier-protein] synthase activity"/>
    <property type="evidence" value="ECO:0007669"/>
    <property type="project" value="InterPro"/>
</dbReference>
<dbReference type="Gene3D" id="3.10.129.110">
    <property type="entry name" value="Polyketide synthase dehydratase"/>
    <property type="match status" value="1"/>
</dbReference>
<dbReference type="InterPro" id="IPR016035">
    <property type="entry name" value="Acyl_Trfase/lysoPLipase"/>
</dbReference>
<evidence type="ECO:0000256" key="3">
    <source>
        <dbReference type="ARBA" id="ARBA00022679"/>
    </source>
</evidence>
<keyword evidence="1" id="KW-0596">Phosphopantetheine</keyword>
<dbReference type="InterPro" id="IPR036291">
    <property type="entry name" value="NAD(P)-bd_dom_sf"/>
</dbReference>
<dbReference type="Gene3D" id="3.30.70.250">
    <property type="entry name" value="Malonyl-CoA ACP transacylase, ACP-binding"/>
    <property type="match status" value="1"/>
</dbReference>
<protein>
    <recommendedName>
        <fullName evidence="9">Acyl transferase domain-containing protein</fullName>
    </recommendedName>
</protein>
<feature type="region of interest" description="N-terminal hotdog fold" evidence="4">
    <location>
        <begin position="1874"/>
        <end position="2015"/>
    </location>
</feature>
<dbReference type="InterPro" id="IPR014043">
    <property type="entry name" value="Acyl_transferase_dom"/>
</dbReference>
<evidence type="ECO:0000256" key="2">
    <source>
        <dbReference type="ARBA" id="ARBA00022553"/>
    </source>
</evidence>
<dbReference type="SUPFAM" id="SSF52151">
    <property type="entry name" value="FabD/lysophospholipase-like"/>
    <property type="match status" value="1"/>
</dbReference>
<feature type="domain" description="Ketosynthase family 3 (KS3)" evidence="5">
    <location>
        <begin position="472"/>
        <end position="929"/>
    </location>
</feature>
<feature type="region of interest" description="C-terminal hotdog fold" evidence="4">
    <location>
        <begin position="2032"/>
        <end position="2175"/>
    </location>
</feature>
<dbReference type="PANTHER" id="PTHR43775:SF37">
    <property type="entry name" value="SI:DKEY-61P9.11"/>
    <property type="match status" value="1"/>
</dbReference>
<sequence length="2184" mass="229545">MSRPFQPVAVVAATCLLPGARTLEDLWRLFDAEGTAIGEIPPDRLDRSIYYSPDPRRRNTSPARTAALLGPWEFSTRPKLPPRQAMMLDPTHRMAIEVGQRIIGGLESRWLPRQRTGVWVANTSGAIVNQLRMVSNLASERWARHAAALRPELAERIAGFQDGFRARNPHPREDGAISGNILSGRMANYFDLRGPQMSLDAACASSMAGLRAAAMALEAGTVDMALVAAIGVQCQEQFVVQSKARAIAVDPSFPFDRDAAGFIPGEGAIMVALVRAEDAEPHDLPVLGVIRSIGAGLNGRGTSAWSPSESAERQAITRAWDEAEFSPDGPDGGMDYIEAHGTATQVGDRIEHAAMLATYGKASHAGPIPFGSVKSVVGHLVEGAGLAGVLRALYLFDTGHVPASVGVREPADYVTANADRLRLARHRERLAPGDGRPRRVGVSSFGVGGVNYHAIIESRPDRPMPPRRGAPSTPIAVVGLSGIMPEAPDTAAVWEQLRAGAAVRRPLRRHIPDFDLYQDPDASRRDRTVCPTASIVERPVLGQPVRWRVTPKHAAVLFSDHVLLLNAATALADAGVVPASAESRARSGVYITDVMDGDSRNDVMATLVFERWWHELRSELGETTAGALDEQLRADPVLRLRAVSADDSMAGQGVQGATRVAAGLGLDGQAIAVNSACASGLAAMDMAIRELRAGALDFALVGGASLAVDEANQVALSAIGSLSATGSGRPYDERADGFVIGSGAVWLAVKRLTDAERDGDRVLAVIRECAGTSDGRGRSLLAPSREGRRDVIRETFERAGIEPGSVQYVEGHGAANVLGDSSELEAIGLAMGTPENPVRVGSIKGNYGHLKGPAALAGLMKVILALRARTFVPTPGFVRGAELPHVDGRLVRVVDRGAPWPPNRAGQPRRASVNAFGLGGTNFHLIVDEYRPDEPSPASSTPRIGAASAAELAEKLHTAEQTAEPDAAWRAAVFVRESKAQRAVRGVLAGQVTAAGSDDASGMSDSGGWSAPGARTGPVAAMFPGQAGTEHFDAVAWLCAASPDGAQALDLLETRIDEPGRRIAAALRARSLDRLGDLRRRSGTSQLLGLLASVLTVRRLSARHGSPLIHLGHSAGEFAALVAAGSIDLSDAVRLVWRRGILAEEETGGRAGLMAAVFTSSEQAEELVAAEPDAYVSTVNGPRLCVIGGWADPVRRVLARAASAGLRTAELDIALPFHTPLLAGAVPKLRAELAGIEVRPPRMPVYAAALGATYPDGTDPDVIRDCVAALYTRPVRLDHLLRRAHATGVRRFVECGTGRSLCKAVTAVHGTAPHLAVAGVLAAAEGFDRIDAALWVAGVTDAGHPPSAFQVHTPVTETSTKPVPPWPGEPWLGTSVTVAGVDDTGPARQWLDGLSRRLSEAGATVRAAGIAELSTGAAGAADRVPVPELAAALAATAGPRWLFWVAPPTGTVVPARTMAELACLRAAVRGLAEGWEAGRPGGLVVVTSLDGRLGDTVSLLNPAGGGYAGFVRALAQEYPRASVTLVDVGRDVGAAAGPATIVRLGRPPAGRHETGLGATGMSSTRLAALPVGPDEPQTEATALLGALREPDAAIVVSGGTTGIVAQVLLAAARRSAVPLPGRLVLVSRTAPGAAAVDPEAELTQLRSRRKAELLTWRRAHPGATLHDFERHWKRLLHAAEGRVTLHRLRECGVDARHVVADVCDGRQTRALGEQLRMDGLRMRTILHGAGIERSSRIIDKPAAEWEDTVAVKLLGLHHLVAAAGDDLRLLVAYGSVSGSLGLPGQTDYSAANEYLAAAITRLRAERPGLVAQYLGWPAWDEVGLAADAGVKRKLQDAMGLRYLTPQEGARWALSLTGQAATLPPRLIVLPRDAPPLLADRVAPGEPPARRWWLVDSITRRDGGTRIRRCYDTADPRDAELTGHRVRGNIRVAAVQIVEQFAEAYAAARGIATGPVELCDVAFRQGLVTGRRGRRPVTVDVVDGPDGEAALRLSTVPLLDGDLPGPGTVLLATATGRTPPAGAPREHVDVGSAVPAGQPIDLLELAALFGIAYSGRFATAVTPLRHPEFAVAGTFQPGPAPPRAGACLSDPAAVDTALRTVAAAADGDETADRGLPSAIERLVLHTPARDAGPRRYAFVRARPGGGYDVLFTDAHGDALTSLYGLRLQTPSDHSGTGVSTARSET</sequence>
<dbReference type="InterPro" id="IPR020615">
    <property type="entry name" value="Thiolase_acyl_enz_int_AS"/>
</dbReference>
<dbReference type="SUPFAM" id="SSF51735">
    <property type="entry name" value="NAD(P)-binding Rossmann-fold domains"/>
    <property type="match status" value="2"/>
</dbReference>
<dbReference type="PROSITE" id="PS52019">
    <property type="entry name" value="PKS_MFAS_DH"/>
    <property type="match status" value="1"/>
</dbReference>
<dbReference type="RefSeq" id="WP_189077497.1">
    <property type="nucleotide sequence ID" value="NZ_BMMX01000001.1"/>
</dbReference>
<feature type="active site" description="Proton acceptor; for dehydratase activity" evidence="4">
    <location>
        <position position="1923"/>
    </location>
</feature>
<dbReference type="Gene3D" id="3.40.50.720">
    <property type="entry name" value="NAD(P)-binding Rossmann-like Domain"/>
    <property type="match status" value="1"/>
</dbReference>
<reference evidence="7" key="2">
    <citation type="submission" date="2020-09" db="EMBL/GenBank/DDBJ databases">
        <authorList>
            <person name="Sun Q."/>
            <person name="Zhou Y."/>
        </authorList>
    </citation>
    <scope>NUCLEOTIDE SEQUENCE</scope>
    <source>
        <strain evidence="7">CGMCC 4.7299</strain>
    </source>
</reference>
<dbReference type="InterPro" id="IPR014031">
    <property type="entry name" value="Ketoacyl_synth_C"/>
</dbReference>
<dbReference type="Pfam" id="PF02801">
    <property type="entry name" value="Ketoacyl-synt_C"/>
    <property type="match status" value="2"/>
</dbReference>
<evidence type="ECO:0000256" key="1">
    <source>
        <dbReference type="ARBA" id="ARBA00022450"/>
    </source>
</evidence>
<dbReference type="InterPro" id="IPR018201">
    <property type="entry name" value="Ketoacyl_synth_AS"/>
</dbReference>
<evidence type="ECO:0000256" key="4">
    <source>
        <dbReference type="PROSITE-ProRule" id="PRU01363"/>
    </source>
</evidence>
<dbReference type="InterPro" id="IPR016036">
    <property type="entry name" value="Malonyl_transacylase_ACP-bd"/>
</dbReference>
<dbReference type="InterPro" id="IPR001227">
    <property type="entry name" value="Ac_transferase_dom_sf"/>
</dbReference>
<dbReference type="InterPro" id="IPR057326">
    <property type="entry name" value="KR_dom"/>
</dbReference>
<dbReference type="PROSITE" id="PS52004">
    <property type="entry name" value="KS3_2"/>
    <property type="match status" value="2"/>
</dbReference>
<dbReference type="Proteomes" id="UP000656042">
    <property type="component" value="Unassembled WGS sequence"/>
</dbReference>
<dbReference type="InterPro" id="IPR049900">
    <property type="entry name" value="PKS_mFAS_DH"/>
</dbReference>
<feature type="domain" description="Ketosynthase family 3 (KS3)" evidence="5">
    <location>
        <begin position="5"/>
        <end position="458"/>
    </location>
</feature>
<dbReference type="InterPro" id="IPR050091">
    <property type="entry name" value="PKS_NRPS_Biosynth_Enz"/>
</dbReference>
<dbReference type="InterPro" id="IPR016039">
    <property type="entry name" value="Thiolase-like"/>
</dbReference>
<accession>A0A8J3BTF4</accession>
<dbReference type="InterPro" id="IPR013968">
    <property type="entry name" value="PKS_KR"/>
</dbReference>
<dbReference type="SUPFAM" id="SSF55048">
    <property type="entry name" value="Probable ACP-binding domain of malonyl-CoA ACP transacylase"/>
    <property type="match status" value="1"/>
</dbReference>
<dbReference type="CDD" id="cd00833">
    <property type="entry name" value="PKS"/>
    <property type="match status" value="2"/>
</dbReference>
<name>A0A8J3BTF4_9ACTN</name>
<keyword evidence="8" id="KW-1185">Reference proteome</keyword>
<evidence type="ECO:0000259" key="5">
    <source>
        <dbReference type="PROSITE" id="PS52004"/>
    </source>
</evidence>
<keyword evidence="2" id="KW-0597">Phosphoprotein</keyword>
<comment type="caution">
    <text evidence="7">The sequence shown here is derived from an EMBL/GenBank/DDBJ whole genome shotgun (WGS) entry which is preliminary data.</text>
</comment>
<dbReference type="InterPro" id="IPR042104">
    <property type="entry name" value="PKS_dehydratase_sf"/>
</dbReference>
<dbReference type="EMBL" id="BMMX01000001">
    <property type="protein sequence ID" value="GGK75415.1"/>
    <property type="molecule type" value="Genomic_DNA"/>
</dbReference>
<dbReference type="GO" id="GO:0006633">
    <property type="term" value="P:fatty acid biosynthetic process"/>
    <property type="evidence" value="ECO:0007669"/>
    <property type="project" value="InterPro"/>
</dbReference>
<evidence type="ECO:0000313" key="7">
    <source>
        <dbReference type="EMBL" id="GGK75415.1"/>
    </source>
</evidence>
<dbReference type="InterPro" id="IPR014030">
    <property type="entry name" value="Ketoacyl_synth_N"/>
</dbReference>
<dbReference type="SMART" id="SM00825">
    <property type="entry name" value="PKS_KS"/>
    <property type="match status" value="2"/>
</dbReference>
<evidence type="ECO:0008006" key="9">
    <source>
        <dbReference type="Google" id="ProtNLM"/>
    </source>
</evidence>
<dbReference type="Gene3D" id="3.40.366.10">
    <property type="entry name" value="Malonyl-Coenzyme A Acyl Carrier Protein, domain 2"/>
    <property type="match status" value="1"/>
</dbReference>
<dbReference type="SMART" id="SM00827">
    <property type="entry name" value="PKS_AT"/>
    <property type="match status" value="1"/>
</dbReference>
<dbReference type="Pfam" id="PF08659">
    <property type="entry name" value="KR"/>
    <property type="match status" value="1"/>
</dbReference>
<evidence type="ECO:0000313" key="8">
    <source>
        <dbReference type="Proteomes" id="UP000656042"/>
    </source>
</evidence>
<gene>
    <name evidence="7" type="ORF">GCM10012284_06770</name>
</gene>
<dbReference type="SMART" id="SM00822">
    <property type="entry name" value="PKS_KR"/>
    <property type="match status" value="1"/>
</dbReference>
<dbReference type="PANTHER" id="PTHR43775">
    <property type="entry name" value="FATTY ACID SYNTHASE"/>
    <property type="match status" value="1"/>
</dbReference>
<evidence type="ECO:0000259" key="6">
    <source>
        <dbReference type="PROSITE" id="PS52019"/>
    </source>
</evidence>
<dbReference type="Pfam" id="PF00109">
    <property type="entry name" value="ketoacyl-synt"/>
    <property type="match status" value="2"/>
</dbReference>
<dbReference type="Pfam" id="PF00698">
    <property type="entry name" value="Acyl_transf_1"/>
    <property type="match status" value="1"/>
</dbReference>
<dbReference type="SUPFAM" id="SSF53901">
    <property type="entry name" value="Thiolase-like"/>
    <property type="match status" value="2"/>
</dbReference>
<dbReference type="Gene3D" id="3.40.47.10">
    <property type="match status" value="2"/>
</dbReference>
<dbReference type="GO" id="GO:0004312">
    <property type="term" value="F:fatty acid synthase activity"/>
    <property type="evidence" value="ECO:0007669"/>
    <property type="project" value="TreeGrafter"/>
</dbReference>